<dbReference type="CDD" id="cd04301">
    <property type="entry name" value="NAT_SF"/>
    <property type="match status" value="1"/>
</dbReference>
<reference evidence="3" key="1">
    <citation type="submission" date="2015-02" db="EMBL/GenBank/DDBJ databases">
        <authorList>
            <person name="Chooi Y.-H."/>
        </authorList>
    </citation>
    <scope>NUCLEOTIDE SEQUENCE [LARGE SCALE GENOMIC DNA]</scope>
    <source>
        <strain evidence="3">strain Y</strain>
    </source>
</reference>
<dbReference type="PROSITE" id="PS51186">
    <property type="entry name" value="GNAT"/>
    <property type="match status" value="1"/>
</dbReference>
<dbReference type="SUPFAM" id="SSF55729">
    <property type="entry name" value="Acyl-CoA N-acyltransferases (Nat)"/>
    <property type="match status" value="1"/>
</dbReference>
<dbReference type="KEGG" id="fil:BN1229_v1_0253"/>
<dbReference type="GO" id="GO:0016747">
    <property type="term" value="F:acyltransferase activity, transferring groups other than amino-acyl groups"/>
    <property type="evidence" value="ECO:0007669"/>
    <property type="project" value="InterPro"/>
</dbReference>
<dbReference type="Proteomes" id="UP000033187">
    <property type="component" value="Chromosome 1"/>
</dbReference>
<dbReference type="KEGG" id="fiy:BN1229_v1_0257"/>
<keyword evidence="3" id="KW-1185">Reference proteome</keyword>
<dbReference type="Pfam" id="PF13527">
    <property type="entry name" value="Acetyltransf_9"/>
    <property type="match status" value="1"/>
</dbReference>
<dbReference type="AlphaFoldDB" id="A0A0D6JA06"/>
<gene>
    <name evidence="2" type="ORF">YBN1229_v1_0257</name>
</gene>
<keyword evidence="2" id="KW-0808">Transferase</keyword>
<dbReference type="EMBL" id="LN829119">
    <property type="protein sequence ID" value="CPR15212.1"/>
    <property type="molecule type" value="Genomic_DNA"/>
</dbReference>
<sequence>MNNQLKVEAAPVITRPAELSDLPEISRLHARAFGPGRFARTAYRVREGRTPVSPYCRVAVANGAIIAALRFTEISIGGTTRALLLGPLAVDPAFANRGYGRQLIAEGLDLARANDIALVILVGDEPYYARFGFKPLPPGSITFPGPVNPARILGLELQTGAAANFHGLIQAA</sequence>
<evidence type="ECO:0000313" key="2">
    <source>
        <dbReference type="EMBL" id="CPR15212.1"/>
    </source>
</evidence>
<protein>
    <submittedName>
        <fullName evidence="2">GCN5 family acetyltransferase</fullName>
    </submittedName>
</protein>
<feature type="domain" description="N-acetyltransferase" evidence="1">
    <location>
        <begin position="12"/>
        <end position="158"/>
    </location>
</feature>
<organism evidence="2 3">
    <name type="scientific">Candidatus Filomicrobium marinum</name>
    <dbReference type="NCBI Taxonomy" id="1608628"/>
    <lineage>
        <taxon>Bacteria</taxon>
        <taxon>Pseudomonadati</taxon>
        <taxon>Pseudomonadota</taxon>
        <taxon>Alphaproteobacteria</taxon>
        <taxon>Hyphomicrobiales</taxon>
        <taxon>Hyphomicrobiaceae</taxon>
        <taxon>Filomicrobium</taxon>
    </lineage>
</organism>
<dbReference type="InterPro" id="IPR016181">
    <property type="entry name" value="Acyl_CoA_acyltransferase"/>
</dbReference>
<dbReference type="RefSeq" id="WP_046475692.1">
    <property type="nucleotide sequence ID" value="NZ_LN829118.1"/>
</dbReference>
<evidence type="ECO:0000259" key="1">
    <source>
        <dbReference type="PROSITE" id="PS51186"/>
    </source>
</evidence>
<name>A0A0D6JA06_9HYPH</name>
<accession>A0A0D6JA06</accession>
<dbReference type="Gene3D" id="3.40.630.30">
    <property type="match status" value="1"/>
</dbReference>
<evidence type="ECO:0000313" key="3">
    <source>
        <dbReference type="Proteomes" id="UP000033187"/>
    </source>
</evidence>
<proteinExistence type="predicted"/>
<dbReference type="InterPro" id="IPR000182">
    <property type="entry name" value="GNAT_dom"/>
</dbReference>